<dbReference type="AlphaFoldDB" id="A0A409V9N2"/>
<protein>
    <recommendedName>
        <fullName evidence="2">Chromo domain-containing protein</fullName>
    </recommendedName>
</protein>
<dbReference type="CDD" id="cd00024">
    <property type="entry name" value="CD_CSD"/>
    <property type="match status" value="1"/>
</dbReference>
<dbReference type="GO" id="GO:0006338">
    <property type="term" value="P:chromatin remodeling"/>
    <property type="evidence" value="ECO:0007669"/>
    <property type="project" value="UniProtKB-ARBA"/>
</dbReference>
<evidence type="ECO:0000256" key="1">
    <source>
        <dbReference type="SAM" id="MobiDB-lite"/>
    </source>
</evidence>
<evidence type="ECO:0000259" key="2">
    <source>
        <dbReference type="PROSITE" id="PS50013"/>
    </source>
</evidence>
<gene>
    <name evidence="3" type="ORF">CVT24_004986</name>
</gene>
<reference evidence="3 4" key="1">
    <citation type="journal article" date="2018" name="Evol. Lett.">
        <title>Horizontal gene cluster transfer increased hallucinogenic mushroom diversity.</title>
        <authorList>
            <person name="Reynolds H.T."/>
            <person name="Vijayakumar V."/>
            <person name="Gluck-Thaler E."/>
            <person name="Korotkin H.B."/>
            <person name="Matheny P.B."/>
            <person name="Slot J.C."/>
        </authorList>
    </citation>
    <scope>NUCLEOTIDE SEQUENCE [LARGE SCALE GENOMIC DNA]</scope>
    <source>
        <strain evidence="3 4">2629</strain>
    </source>
</reference>
<dbReference type="SUPFAM" id="SSF54160">
    <property type="entry name" value="Chromo domain-like"/>
    <property type="match status" value="1"/>
</dbReference>
<evidence type="ECO:0000313" key="4">
    <source>
        <dbReference type="Proteomes" id="UP000284842"/>
    </source>
</evidence>
<name>A0A409V9N2_9AGAR</name>
<feature type="compositionally biased region" description="Low complexity" evidence="1">
    <location>
        <begin position="26"/>
        <end position="43"/>
    </location>
</feature>
<feature type="compositionally biased region" description="Low complexity" evidence="1">
    <location>
        <begin position="72"/>
        <end position="84"/>
    </location>
</feature>
<keyword evidence="4" id="KW-1185">Reference proteome</keyword>
<organism evidence="3 4">
    <name type="scientific">Panaeolus cyanescens</name>
    <dbReference type="NCBI Taxonomy" id="181874"/>
    <lineage>
        <taxon>Eukaryota</taxon>
        <taxon>Fungi</taxon>
        <taxon>Dikarya</taxon>
        <taxon>Basidiomycota</taxon>
        <taxon>Agaricomycotina</taxon>
        <taxon>Agaricomycetes</taxon>
        <taxon>Agaricomycetidae</taxon>
        <taxon>Agaricales</taxon>
        <taxon>Agaricineae</taxon>
        <taxon>Galeropsidaceae</taxon>
        <taxon>Panaeolus</taxon>
    </lineage>
</organism>
<sequence>MRQETPTLYTDRGQPARKCRRPSNCTASPISISSSAPTDFFSISDDDQSDSEYTRPKKRTRRVSPESVTSIASDTSSTPSHTSAPSTITICGVDLRSSVAFDTFWRFAAERKAIDDRRRAGESGPWTKDPILQRYFFCNTYRILDKVTQYLVANVIEKGPKSIKEVVFRVILFNLFTKIETWELLERELGPLTWASYNRENYERVLTAAFDDGMKLYTGAFIKPAPHFHYKQNYMNHLCLMEVLMENDFPSRLSKAAYAADVFEYLVSFPSMGDFSAYQLMLGLSYTDLWIWHPNDFVVSGPGSISGLNKIFGADRMNLGRRTVDDFDAEVMRYMANTQAEHFQRLKLDFSGLGPKRLPMDLSDIEHTLCEVDKYCRVAHPRLKGKRTNISRNFRPHNPKAQEPIVLPKAWNKLKRKTPRIRPERKLTVEKRYMIDFIAAHEDRPEDGRVYFVHWVGYPPSDATWEFEESLLQDAPQSVKEYLKSLKSQ</sequence>
<dbReference type="Pfam" id="PF00385">
    <property type="entry name" value="Chromo"/>
    <property type="match status" value="1"/>
</dbReference>
<dbReference type="Gene3D" id="2.40.50.40">
    <property type="match status" value="1"/>
</dbReference>
<proteinExistence type="predicted"/>
<comment type="caution">
    <text evidence="3">The sequence shown here is derived from an EMBL/GenBank/DDBJ whole genome shotgun (WGS) entry which is preliminary data.</text>
</comment>
<accession>A0A409V9N2</accession>
<dbReference type="STRING" id="181874.A0A409V9N2"/>
<dbReference type="OrthoDB" id="433924at2759"/>
<dbReference type="SMART" id="SM00298">
    <property type="entry name" value="CHROMO"/>
    <property type="match status" value="1"/>
</dbReference>
<dbReference type="InterPro" id="IPR016197">
    <property type="entry name" value="Chromo-like_dom_sf"/>
</dbReference>
<dbReference type="InterPro" id="IPR023780">
    <property type="entry name" value="Chromo_domain"/>
</dbReference>
<dbReference type="Pfam" id="PF18723">
    <property type="entry name" value="HMUDK_hel"/>
    <property type="match status" value="1"/>
</dbReference>
<feature type="region of interest" description="Disordered" evidence="1">
    <location>
        <begin position="1"/>
        <end position="84"/>
    </location>
</feature>
<dbReference type="InterPro" id="IPR040684">
    <property type="entry name" value="HMUDK_hel"/>
</dbReference>
<feature type="domain" description="Chromo" evidence="2">
    <location>
        <begin position="427"/>
        <end position="489"/>
    </location>
</feature>
<dbReference type="EMBL" id="NHTK01006122">
    <property type="protein sequence ID" value="PPQ63454.1"/>
    <property type="molecule type" value="Genomic_DNA"/>
</dbReference>
<dbReference type="PROSITE" id="PS50013">
    <property type="entry name" value="CHROMO_2"/>
    <property type="match status" value="1"/>
</dbReference>
<evidence type="ECO:0000313" key="3">
    <source>
        <dbReference type="EMBL" id="PPQ63454.1"/>
    </source>
</evidence>
<dbReference type="InterPro" id="IPR000953">
    <property type="entry name" value="Chromo/chromo_shadow_dom"/>
</dbReference>
<dbReference type="InParanoid" id="A0A409V9N2"/>
<dbReference type="Proteomes" id="UP000284842">
    <property type="component" value="Unassembled WGS sequence"/>
</dbReference>